<dbReference type="RefSeq" id="XP_009020958.1">
    <property type="nucleotide sequence ID" value="XM_009022710.1"/>
</dbReference>
<dbReference type="GO" id="GO:0005856">
    <property type="term" value="C:cytoskeleton"/>
    <property type="evidence" value="ECO:0000318"/>
    <property type="project" value="GO_Central"/>
</dbReference>
<protein>
    <recommendedName>
        <fullName evidence="4">Outer dense fiber protein 3</fullName>
    </recommendedName>
</protein>
<evidence type="ECO:0000313" key="3">
    <source>
        <dbReference type="Proteomes" id="UP000015101"/>
    </source>
</evidence>
<dbReference type="KEGG" id="hro:HELRODRAFT_175268"/>
<reference evidence="2" key="3">
    <citation type="submission" date="2015-06" db="UniProtKB">
        <authorList>
            <consortium name="EnsemblMetazoa"/>
        </authorList>
    </citation>
    <scope>IDENTIFICATION</scope>
</reference>
<dbReference type="Proteomes" id="UP000015101">
    <property type="component" value="Unassembled WGS sequence"/>
</dbReference>
<dbReference type="Pfam" id="PF07004">
    <property type="entry name" value="SHIPPO-rpt"/>
    <property type="match status" value="4"/>
</dbReference>
<dbReference type="HOGENOM" id="CLU_088282_1_0_1"/>
<dbReference type="CTD" id="20205327"/>
<dbReference type="GeneID" id="20205327"/>
<dbReference type="InterPro" id="IPR051291">
    <property type="entry name" value="CIMAP"/>
</dbReference>
<dbReference type="PANTHER" id="PTHR21580">
    <property type="entry name" value="SHIPPO-1-RELATED"/>
    <property type="match status" value="1"/>
</dbReference>
<dbReference type="InterPro" id="IPR010736">
    <property type="entry name" value="SHIPPO-rpt"/>
</dbReference>
<evidence type="ECO:0000313" key="1">
    <source>
        <dbReference type="EMBL" id="ESO00787.1"/>
    </source>
</evidence>
<name>T1F928_HELRO</name>
<accession>T1F928</accession>
<organism evidence="2 3">
    <name type="scientific">Helobdella robusta</name>
    <name type="common">Californian leech</name>
    <dbReference type="NCBI Taxonomy" id="6412"/>
    <lineage>
        <taxon>Eukaryota</taxon>
        <taxon>Metazoa</taxon>
        <taxon>Spiralia</taxon>
        <taxon>Lophotrochozoa</taxon>
        <taxon>Annelida</taxon>
        <taxon>Clitellata</taxon>
        <taxon>Hirudinea</taxon>
        <taxon>Rhynchobdellida</taxon>
        <taxon>Glossiphoniidae</taxon>
        <taxon>Helobdella</taxon>
    </lineage>
</organism>
<dbReference type="OMA" id="IGHRTME"/>
<dbReference type="InParanoid" id="T1F928"/>
<reference evidence="3" key="1">
    <citation type="submission" date="2012-12" db="EMBL/GenBank/DDBJ databases">
        <authorList>
            <person name="Hellsten U."/>
            <person name="Grimwood J."/>
            <person name="Chapman J.A."/>
            <person name="Shapiro H."/>
            <person name="Aerts A."/>
            <person name="Otillar R.P."/>
            <person name="Terry A.Y."/>
            <person name="Boore J.L."/>
            <person name="Simakov O."/>
            <person name="Marletaz F."/>
            <person name="Cho S.-J."/>
            <person name="Edsinger-Gonzales E."/>
            <person name="Havlak P."/>
            <person name="Kuo D.-H."/>
            <person name="Larsson T."/>
            <person name="Lv J."/>
            <person name="Arendt D."/>
            <person name="Savage R."/>
            <person name="Osoegawa K."/>
            <person name="de Jong P."/>
            <person name="Lindberg D.R."/>
            <person name="Seaver E.C."/>
            <person name="Weisblat D.A."/>
            <person name="Putnam N.H."/>
            <person name="Grigoriev I.V."/>
            <person name="Rokhsar D.S."/>
        </authorList>
    </citation>
    <scope>NUCLEOTIDE SEQUENCE</scope>
</reference>
<dbReference type="AlphaFoldDB" id="T1F928"/>
<dbReference type="PANTHER" id="PTHR21580:SF28">
    <property type="entry name" value="BOREALIN N-TERMINAL DOMAIN-CONTAINING PROTEIN-RELATED"/>
    <property type="match status" value="1"/>
</dbReference>
<dbReference type="EMBL" id="KB096864">
    <property type="protein sequence ID" value="ESO00787.1"/>
    <property type="molecule type" value="Genomic_DNA"/>
</dbReference>
<sequence length="257" mass="28293">MDSADDKRKDIPLYCMYQGPGPAYNLRTCIGMKNHCPTLKQGPAYSIGHRTMEKHEEKPGPIYWYDPKLTSHGKVHVPACYIAGRPKNKPSAESLPGPGDYDLTKTKTGILSNEHRAPKISIGQRPKWTEKSNAPPPNKYDVTTGIGTRSQTAPIAPSWSIGTRTDFGSTSYMALKGATPGPANYSTVKPGVYKPSHNGFSIQGRTAQKQYISVRDNPGPNTYDPQNAYKHLTKKNGFTMGIKHSKYVMPLIDTTIV</sequence>
<evidence type="ECO:0000313" key="2">
    <source>
        <dbReference type="EnsemblMetazoa" id="HelroP175268"/>
    </source>
</evidence>
<evidence type="ECO:0008006" key="4">
    <source>
        <dbReference type="Google" id="ProtNLM"/>
    </source>
</evidence>
<dbReference type="EMBL" id="AMQM01005191">
    <property type="status" value="NOT_ANNOTATED_CDS"/>
    <property type="molecule type" value="Genomic_DNA"/>
</dbReference>
<gene>
    <name evidence="2" type="primary">20205327</name>
    <name evidence="1" type="ORF">HELRODRAFT_175268</name>
</gene>
<dbReference type="EnsemblMetazoa" id="HelroT175268">
    <property type="protein sequence ID" value="HelroP175268"/>
    <property type="gene ID" value="HelroG175268"/>
</dbReference>
<reference evidence="1 3" key="2">
    <citation type="journal article" date="2013" name="Nature">
        <title>Insights into bilaterian evolution from three spiralian genomes.</title>
        <authorList>
            <person name="Simakov O."/>
            <person name="Marletaz F."/>
            <person name="Cho S.J."/>
            <person name="Edsinger-Gonzales E."/>
            <person name="Havlak P."/>
            <person name="Hellsten U."/>
            <person name="Kuo D.H."/>
            <person name="Larsson T."/>
            <person name="Lv J."/>
            <person name="Arendt D."/>
            <person name="Savage R."/>
            <person name="Osoegawa K."/>
            <person name="de Jong P."/>
            <person name="Grimwood J."/>
            <person name="Chapman J.A."/>
            <person name="Shapiro H."/>
            <person name="Aerts A."/>
            <person name="Otillar R.P."/>
            <person name="Terry A.Y."/>
            <person name="Boore J.L."/>
            <person name="Grigoriev I.V."/>
            <person name="Lindberg D.R."/>
            <person name="Seaver E.C."/>
            <person name="Weisblat D.A."/>
            <person name="Putnam N.H."/>
            <person name="Rokhsar D.S."/>
        </authorList>
    </citation>
    <scope>NUCLEOTIDE SEQUENCE</scope>
</reference>
<proteinExistence type="predicted"/>
<dbReference type="eggNOG" id="ENOG502QRKE">
    <property type="taxonomic scope" value="Eukaryota"/>
</dbReference>
<keyword evidence="3" id="KW-1185">Reference proteome</keyword>
<dbReference type="OrthoDB" id="429991at2759"/>